<evidence type="ECO:0000313" key="3">
    <source>
        <dbReference type="Proteomes" id="UP001469553"/>
    </source>
</evidence>
<protein>
    <submittedName>
        <fullName evidence="2">Uncharacterized protein</fullName>
    </submittedName>
</protein>
<evidence type="ECO:0000313" key="2">
    <source>
        <dbReference type="EMBL" id="MEQ2285839.1"/>
    </source>
</evidence>
<organism evidence="2 3">
    <name type="scientific">Ameca splendens</name>
    <dbReference type="NCBI Taxonomy" id="208324"/>
    <lineage>
        <taxon>Eukaryota</taxon>
        <taxon>Metazoa</taxon>
        <taxon>Chordata</taxon>
        <taxon>Craniata</taxon>
        <taxon>Vertebrata</taxon>
        <taxon>Euteleostomi</taxon>
        <taxon>Actinopterygii</taxon>
        <taxon>Neopterygii</taxon>
        <taxon>Teleostei</taxon>
        <taxon>Neoteleostei</taxon>
        <taxon>Acanthomorphata</taxon>
        <taxon>Ovalentaria</taxon>
        <taxon>Atherinomorphae</taxon>
        <taxon>Cyprinodontiformes</taxon>
        <taxon>Goodeidae</taxon>
        <taxon>Ameca</taxon>
    </lineage>
</organism>
<reference evidence="2 3" key="1">
    <citation type="submission" date="2021-06" db="EMBL/GenBank/DDBJ databases">
        <authorList>
            <person name="Palmer J.M."/>
        </authorList>
    </citation>
    <scope>NUCLEOTIDE SEQUENCE [LARGE SCALE GENOMIC DNA]</scope>
    <source>
        <strain evidence="2 3">AS_MEX2019</strain>
        <tissue evidence="2">Muscle</tissue>
    </source>
</reference>
<gene>
    <name evidence="2" type="ORF">AMECASPLE_036059</name>
</gene>
<evidence type="ECO:0000256" key="1">
    <source>
        <dbReference type="SAM" id="MobiDB-lite"/>
    </source>
</evidence>
<accession>A0ABV0XWH4</accession>
<dbReference type="EMBL" id="JAHRIP010014978">
    <property type="protein sequence ID" value="MEQ2285839.1"/>
    <property type="molecule type" value="Genomic_DNA"/>
</dbReference>
<feature type="compositionally biased region" description="Low complexity" evidence="1">
    <location>
        <begin position="11"/>
        <end position="23"/>
    </location>
</feature>
<comment type="caution">
    <text evidence="2">The sequence shown here is derived from an EMBL/GenBank/DDBJ whole genome shotgun (WGS) entry which is preliminary data.</text>
</comment>
<sequence>MEGSALDAAMPGSSPDPGGPCSMSSTNVLSAHFQITKINVTSAAKKILKQKQQHCKQCDLLNKGSQNSEVPSEIRIRKSLLLVEGTVSQDSKASMQTAAWIDYMKPRTQCHTWILECLKLWNIIRTVHRKLHGNVKINSGSQFRARCPNYTQVWDLPRWSSVSTTPLYRSESPQSGHYKKWP</sequence>
<name>A0ABV0XWH4_9TELE</name>
<keyword evidence="3" id="KW-1185">Reference proteome</keyword>
<dbReference type="Proteomes" id="UP001469553">
    <property type="component" value="Unassembled WGS sequence"/>
</dbReference>
<proteinExistence type="predicted"/>
<feature type="region of interest" description="Disordered" evidence="1">
    <location>
        <begin position="1"/>
        <end position="23"/>
    </location>
</feature>